<dbReference type="InterPro" id="IPR001702">
    <property type="entry name" value="Porin_Gram-ve"/>
</dbReference>
<keyword evidence="8" id="KW-0626">Porin</keyword>
<comment type="subunit">
    <text evidence="2">Homotrimer.</text>
</comment>
<sequence>MKKTFIALAIAALPVAASAEVILYGQIKAGVEVSNIKLGSAANGNGSADNTSDQLGRSARSTTATDITDLGSRIGFKGHEHLGNGLKAIWQLEQKASIAGTDSNWGTRQSFIGLEGGFGKIRAGRLDSSVKSLSSAFDLWEYRNNALGMGVFTRNDKRVISVRYDSPVWSGFSANVQYVPRDNINAADKYTHNEAGKDTYYAGVNYENSGFFGQYAGGFRKNSVGSSGAYKDGQLHRLVAGYGAGNALLAVAGQYGKNWETLGDYAQTLSNGVVTSQMRTDGVNASNVVFGSDAALDSRGVETVEIAATGAYRFGNLTPRVSYAHGFKAKVDGSNVHGTRYNQVVAGVDYDFSKRTTVVASAGWLKGGENGPHRVETVAGLVGLRHKF</sequence>
<evidence type="ECO:0000313" key="14">
    <source>
        <dbReference type="Proteomes" id="UP000254651"/>
    </source>
</evidence>
<comment type="subcellular location">
    <subcellularLocation>
        <location evidence="1">Cell outer membrane</location>
        <topology evidence="1">Multi-pass membrane protein</topology>
    </subcellularLocation>
</comment>
<evidence type="ECO:0000256" key="6">
    <source>
        <dbReference type="ARBA" id="ARBA00022729"/>
    </source>
</evidence>
<accession>A0A378UJG7</accession>
<dbReference type="CDD" id="cd00342">
    <property type="entry name" value="gram_neg_porins"/>
    <property type="match status" value="1"/>
</dbReference>
<dbReference type="PANTHER" id="PTHR34501:SF9">
    <property type="entry name" value="MAJOR OUTER MEMBRANE PROTEIN P.IA"/>
    <property type="match status" value="1"/>
</dbReference>
<keyword evidence="5" id="KW-0812">Transmembrane</keyword>
<dbReference type="GO" id="GO:0034220">
    <property type="term" value="P:monoatomic ion transmembrane transport"/>
    <property type="evidence" value="ECO:0007669"/>
    <property type="project" value="InterPro"/>
</dbReference>
<evidence type="ECO:0000256" key="1">
    <source>
        <dbReference type="ARBA" id="ARBA00004571"/>
    </source>
</evidence>
<dbReference type="PRINTS" id="PR00182">
    <property type="entry name" value="ECOLNEIPORIN"/>
</dbReference>
<dbReference type="InterPro" id="IPR002299">
    <property type="entry name" value="Porin_Neis"/>
</dbReference>
<feature type="region of interest" description="Disordered" evidence="11">
    <location>
        <begin position="42"/>
        <end position="62"/>
    </location>
</feature>
<evidence type="ECO:0000256" key="2">
    <source>
        <dbReference type="ARBA" id="ARBA00011233"/>
    </source>
</evidence>
<dbReference type="Pfam" id="PF00267">
    <property type="entry name" value="Porin_1"/>
    <property type="match status" value="1"/>
</dbReference>
<evidence type="ECO:0000256" key="3">
    <source>
        <dbReference type="ARBA" id="ARBA00022448"/>
    </source>
</evidence>
<reference evidence="13 14" key="1">
    <citation type="submission" date="2018-06" db="EMBL/GenBank/DDBJ databases">
        <authorList>
            <consortium name="Pathogen Informatics"/>
            <person name="Doyle S."/>
        </authorList>
    </citation>
    <scope>NUCLEOTIDE SEQUENCE [LARGE SCALE GENOMIC DNA]</scope>
    <source>
        <strain evidence="13 14">NCTC10295</strain>
    </source>
</reference>
<organism evidence="13 14">
    <name type="scientific">Bergeriella denitrificans</name>
    <name type="common">Neisseria denitrificans</name>
    <dbReference type="NCBI Taxonomy" id="494"/>
    <lineage>
        <taxon>Bacteria</taxon>
        <taxon>Pseudomonadati</taxon>
        <taxon>Pseudomonadota</taxon>
        <taxon>Betaproteobacteria</taxon>
        <taxon>Neisseriales</taxon>
        <taxon>Neisseriaceae</taxon>
        <taxon>Bergeriella</taxon>
    </lineage>
</organism>
<evidence type="ECO:0000256" key="10">
    <source>
        <dbReference type="ARBA" id="ARBA00023237"/>
    </source>
</evidence>
<evidence type="ECO:0000256" key="4">
    <source>
        <dbReference type="ARBA" id="ARBA00022452"/>
    </source>
</evidence>
<keyword evidence="6 12" id="KW-0732">Signal</keyword>
<dbReference type="InterPro" id="IPR023614">
    <property type="entry name" value="Porin_dom_sf"/>
</dbReference>
<dbReference type="Gene3D" id="2.40.160.10">
    <property type="entry name" value="Porin"/>
    <property type="match status" value="1"/>
</dbReference>
<dbReference type="GO" id="GO:0009279">
    <property type="term" value="C:cell outer membrane"/>
    <property type="evidence" value="ECO:0007669"/>
    <property type="project" value="UniProtKB-SubCell"/>
</dbReference>
<keyword evidence="7" id="KW-0406">Ion transport</keyword>
<feature type="signal peptide" evidence="12">
    <location>
        <begin position="1"/>
        <end position="19"/>
    </location>
</feature>
<dbReference type="SUPFAM" id="SSF56935">
    <property type="entry name" value="Porins"/>
    <property type="match status" value="1"/>
</dbReference>
<evidence type="ECO:0000256" key="11">
    <source>
        <dbReference type="SAM" id="MobiDB-lite"/>
    </source>
</evidence>
<keyword evidence="9" id="KW-0472">Membrane</keyword>
<gene>
    <name evidence="13" type="primary">porB_3</name>
    <name evidence="13" type="ORF">NCTC10295_01663</name>
</gene>
<dbReference type="GO" id="GO:0046930">
    <property type="term" value="C:pore complex"/>
    <property type="evidence" value="ECO:0007669"/>
    <property type="project" value="UniProtKB-KW"/>
</dbReference>
<feature type="chain" id="PRO_5016722601" evidence="12">
    <location>
        <begin position="20"/>
        <end position="388"/>
    </location>
</feature>
<dbReference type="PANTHER" id="PTHR34501">
    <property type="entry name" value="PROTEIN YDDL-RELATED"/>
    <property type="match status" value="1"/>
</dbReference>
<evidence type="ECO:0000256" key="5">
    <source>
        <dbReference type="ARBA" id="ARBA00022692"/>
    </source>
</evidence>
<keyword evidence="3" id="KW-0813">Transport</keyword>
<keyword evidence="14" id="KW-1185">Reference proteome</keyword>
<dbReference type="PRINTS" id="PR00184">
    <property type="entry name" value="NEISSPPORIN"/>
</dbReference>
<dbReference type="NCBIfam" id="NF040479">
    <property type="entry name" value="porin_porB_Neis"/>
    <property type="match status" value="1"/>
</dbReference>
<dbReference type="AlphaFoldDB" id="A0A378UJG7"/>
<evidence type="ECO:0000256" key="8">
    <source>
        <dbReference type="ARBA" id="ARBA00023114"/>
    </source>
</evidence>
<keyword evidence="10" id="KW-0998">Cell outer membrane</keyword>
<evidence type="ECO:0000313" key="13">
    <source>
        <dbReference type="EMBL" id="STZ76873.1"/>
    </source>
</evidence>
<protein>
    <submittedName>
        <fullName evidence="13">Porin</fullName>
    </submittedName>
</protein>
<dbReference type="RefSeq" id="WP_066079639.1">
    <property type="nucleotide sequence ID" value="NZ_CP181246.1"/>
</dbReference>
<name>A0A378UJG7_BERDE</name>
<proteinExistence type="predicted"/>
<dbReference type="InterPro" id="IPR050298">
    <property type="entry name" value="Gram-neg_bact_OMP"/>
</dbReference>
<evidence type="ECO:0000256" key="7">
    <source>
        <dbReference type="ARBA" id="ARBA00023065"/>
    </source>
</evidence>
<evidence type="ECO:0000256" key="12">
    <source>
        <dbReference type="SAM" id="SignalP"/>
    </source>
</evidence>
<evidence type="ECO:0000256" key="9">
    <source>
        <dbReference type="ARBA" id="ARBA00023136"/>
    </source>
</evidence>
<dbReference type="GO" id="GO:0015288">
    <property type="term" value="F:porin activity"/>
    <property type="evidence" value="ECO:0007669"/>
    <property type="project" value="UniProtKB-KW"/>
</dbReference>
<dbReference type="EMBL" id="UGQS01000002">
    <property type="protein sequence ID" value="STZ76873.1"/>
    <property type="molecule type" value="Genomic_DNA"/>
</dbReference>
<keyword evidence="4" id="KW-1134">Transmembrane beta strand</keyword>
<dbReference type="Proteomes" id="UP000254651">
    <property type="component" value="Unassembled WGS sequence"/>
</dbReference>
<dbReference type="InterPro" id="IPR033900">
    <property type="entry name" value="Gram_neg_porin_domain"/>
</dbReference>